<dbReference type="InterPro" id="IPR012854">
    <property type="entry name" value="Cu_amine_oxidase-like_N"/>
</dbReference>
<dbReference type="Proteomes" id="UP000294919">
    <property type="component" value="Unassembled WGS sequence"/>
</dbReference>
<keyword evidence="3" id="KW-0812">Transmembrane</keyword>
<protein>
    <submittedName>
        <fullName evidence="8">Outer membrane protein TolC</fullName>
    </submittedName>
</protein>
<evidence type="ECO:0000256" key="4">
    <source>
        <dbReference type="ARBA" id="ARBA00023136"/>
    </source>
</evidence>
<gene>
    <name evidence="8" type="ORF">EV214_104157</name>
</gene>
<evidence type="ECO:0000259" key="7">
    <source>
        <dbReference type="Pfam" id="PF07833"/>
    </source>
</evidence>
<dbReference type="Pfam" id="PF07833">
    <property type="entry name" value="Cu_amine_oxidN1"/>
    <property type="match status" value="1"/>
</dbReference>
<dbReference type="InterPro" id="IPR036582">
    <property type="entry name" value="Mao_N_sf"/>
</dbReference>
<sequence>MDSRLKKISIGATIFTLFMGSIAVAEDVSLMEVKFTIGQPKYQIGATEKNIDVIPYIKNGRTMLPIKYAAEVIGVDEKDITWDEKSKTVTLFKDNSIIQMTVGNKILVKNGKQMVMEAAPEIMNGRTMLPVSYIAKALDIEIKWNSIQNTITVVTQKDIIEPTKEKEITWDYNYDQLLEKALKSNKDLRKTKMLLDKAEELKDDATQSFESVNEIPSNMTSDPKVAGKKNLVYRNYRGQQIALNVAEKDVETMKEKIAYDVKNAYYNVLKSEKTKKLAALGLEIKREKMNHANLKYEQSMTSEFEKNKAKRDYEEAKKTYEMSQKALDLVYEGLNYSVGFKPEERYILEDHIVFDEIPEVDLNLNTHIPTMINKSPQIWALEQKIDLAQLGLDLFVFNSDGDYEATKIDRNTLDVDLSSLKEAYEENLRKLHTGLETLEKKYESTQIALEKAQEDLKVEKLNYAVGNGIALQVKVAEIQVEELKNKRDEIIMEYNDKATLYQKPWLALSK</sequence>
<reference evidence="8 9" key="1">
    <citation type="submission" date="2019-03" db="EMBL/GenBank/DDBJ databases">
        <title>Genomic Encyclopedia of Type Strains, Phase IV (KMG-IV): sequencing the most valuable type-strain genomes for metagenomic binning, comparative biology and taxonomic classification.</title>
        <authorList>
            <person name="Goeker M."/>
        </authorList>
    </citation>
    <scope>NUCLEOTIDE SEQUENCE [LARGE SCALE GENOMIC DNA]</scope>
    <source>
        <strain evidence="8 9">DSM 102940</strain>
    </source>
</reference>
<dbReference type="PANTHER" id="PTHR30026">
    <property type="entry name" value="OUTER MEMBRANE PROTEIN TOLC"/>
    <property type="match status" value="1"/>
</dbReference>
<dbReference type="RefSeq" id="WP_132243334.1">
    <property type="nucleotide sequence ID" value="NZ_SLWV01000004.1"/>
</dbReference>
<evidence type="ECO:0000256" key="3">
    <source>
        <dbReference type="ARBA" id="ARBA00022692"/>
    </source>
</evidence>
<dbReference type="GO" id="GO:0015562">
    <property type="term" value="F:efflux transmembrane transporter activity"/>
    <property type="evidence" value="ECO:0007669"/>
    <property type="project" value="InterPro"/>
</dbReference>
<comment type="subcellular location">
    <subcellularLocation>
        <location evidence="1">Cell outer membrane</location>
    </subcellularLocation>
</comment>
<feature type="coiled-coil region" evidence="6">
    <location>
        <begin position="421"/>
        <end position="493"/>
    </location>
</feature>
<dbReference type="GO" id="GO:0009279">
    <property type="term" value="C:cell outer membrane"/>
    <property type="evidence" value="ECO:0007669"/>
    <property type="project" value="UniProtKB-SubCell"/>
</dbReference>
<comment type="caution">
    <text evidence="8">The sequence shown here is derived from an EMBL/GenBank/DDBJ whole genome shotgun (WGS) entry which is preliminary data.</text>
</comment>
<dbReference type="SUPFAM" id="SSF55383">
    <property type="entry name" value="Copper amine oxidase, domain N"/>
    <property type="match status" value="2"/>
</dbReference>
<name>A0A4V2SCB5_9FIRM</name>
<evidence type="ECO:0000256" key="5">
    <source>
        <dbReference type="ARBA" id="ARBA00023237"/>
    </source>
</evidence>
<feature type="coiled-coil region" evidence="6">
    <location>
        <begin position="188"/>
        <end position="215"/>
    </location>
</feature>
<accession>A0A4V2SCB5</accession>
<evidence type="ECO:0000256" key="1">
    <source>
        <dbReference type="ARBA" id="ARBA00004442"/>
    </source>
</evidence>
<evidence type="ECO:0000313" key="9">
    <source>
        <dbReference type="Proteomes" id="UP000294919"/>
    </source>
</evidence>
<dbReference type="GO" id="GO:0015288">
    <property type="term" value="F:porin activity"/>
    <property type="evidence" value="ECO:0007669"/>
    <property type="project" value="TreeGrafter"/>
</dbReference>
<dbReference type="InterPro" id="IPR051906">
    <property type="entry name" value="TolC-like"/>
</dbReference>
<keyword evidence="6" id="KW-0175">Coiled coil</keyword>
<evidence type="ECO:0000313" key="8">
    <source>
        <dbReference type="EMBL" id="TCO78770.1"/>
    </source>
</evidence>
<dbReference type="GO" id="GO:1990281">
    <property type="term" value="C:efflux pump complex"/>
    <property type="evidence" value="ECO:0007669"/>
    <property type="project" value="TreeGrafter"/>
</dbReference>
<organism evidence="8 9">
    <name type="scientific">Marinisporobacter balticus</name>
    <dbReference type="NCBI Taxonomy" id="2018667"/>
    <lineage>
        <taxon>Bacteria</taxon>
        <taxon>Bacillati</taxon>
        <taxon>Bacillota</taxon>
        <taxon>Clostridia</taxon>
        <taxon>Peptostreptococcales</taxon>
        <taxon>Thermotaleaceae</taxon>
        <taxon>Marinisporobacter</taxon>
    </lineage>
</organism>
<evidence type="ECO:0000256" key="2">
    <source>
        <dbReference type="ARBA" id="ARBA00022452"/>
    </source>
</evidence>
<proteinExistence type="predicted"/>
<keyword evidence="2" id="KW-1134">Transmembrane beta strand</keyword>
<dbReference type="PANTHER" id="PTHR30026:SF20">
    <property type="entry name" value="OUTER MEMBRANE PROTEIN TOLC"/>
    <property type="match status" value="1"/>
</dbReference>
<dbReference type="Gene3D" id="1.20.1600.10">
    <property type="entry name" value="Outer membrane efflux proteins (OEP)"/>
    <property type="match status" value="2"/>
</dbReference>
<keyword evidence="5" id="KW-0998">Cell outer membrane</keyword>
<dbReference type="Gene3D" id="3.30.457.10">
    <property type="entry name" value="Copper amine oxidase-like, N-terminal domain"/>
    <property type="match status" value="2"/>
</dbReference>
<dbReference type="SUPFAM" id="SSF56954">
    <property type="entry name" value="Outer membrane efflux proteins (OEP)"/>
    <property type="match status" value="1"/>
</dbReference>
<evidence type="ECO:0000256" key="6">
    <source>
        <dbReference type="SAM" id="Coils"/>
    </source>
</evidence>
<dbReference type="AlphaFoldDB" id="A0A4V2SCB5"/>
<keyword evidence="9" id="KW-1185">Reference proteome</keyword>
<dbReference type="EMBL" id="SLWV01000004">
    <property type="protein sequence ID" value="TCO78770.1"/>
    <property type="molecule type" value="Genomic_DNA"/>
</dbReference>
<feature type="domain" description="Copper amine oxidase-like N-terminal" evidence="7">
    <location>
        <begin position="47"/>
        <end position="152"/>
    </location>
</feature>
<keyword evidence="4" id="KW-0472">Membrane</keyword>
<dbReference type="OrthoDB" id="1954422at2"/>